<keyword evidence="5" id="KW-1185">Reference proteome</keyword>
<keyword evidence="3" id="KW-1133">Transmembrane helix</keyword>
<feature type="coiled-coil region" evidence="1">
    <location>
        <begin position="116"/>
        <end position="214"/>
    </location>
</feature>
<feature type="compositionally biased region" description="Low complexity" evidence="2">
    <location>
        <begin position="14"/>
        <end position="25"/>
    </location>
</feature>
<feature type="transmembrane region" description="Helical" evidence="3">
    <location>
        <begin position="35"/>
        <end position="53"/>
    </location>
</feature>
<sequence>MASPQDGPVETRPARTTSSASSASSARRRQRSTRLTVAAGLLVLAAAVVAASVPTGSFSAVALAAALAVLLGAAATRITHTELAQARRDAARDRAEQAQDYRILTERRALEGAAFAEAMTLKVEERETALRQLEGELGEAQRSVADVRRRLGAEARRAEQAEARASRSLADLQALEVEAERQLEAEAARGAERVAALEAELHAVRTERDTVRAELQAWQAAAAEPARKHA</sequence>
<feature type="region of interest" description="Disordered" evidence="2">
    <location>
        <begin position="1"/>
        <end position="31"/>
    </location>
</feature>
<name>A0A7Y9RTR5_9ACTN</name>
<gene>
    <name evidence="4" type="ORF">BJ989_000129</name>
</gene>
<keyword evidence="3" id="KW-0812">Transmembrane</keyword>
<dbReference type="RefSeq" id="WP_179516578.1">
    <property type="nucleotide sequence ID" value="NZ_JACCAC010000001.1"/>
</dbReference>
<dbReference type="Proteomes" id="UP000544110">
    <property type="component" value="Unassembled WGS sequence"/>
</dbReference>
<accession>A0A7Y9RTR5</accession>
<evidence type="ECO:0000256" key="3">
    <source>
        <dbReference type="SAM" id="Phobius"/>
    </source>
</evidence>
<evidence type="ECO:0000256" key="1">
    <source>
        <dbReference type="SAM" id="Coils"/>
    </source>
</evidence>
<feature type="transmembrane region" description="Helical" evidence="3">
    <location>
        <begin position="59"/>
        <end position="78"/>
    </location>
</feature>
<evidence type="ECO:0000256" key="2">
    <source>
        <dbReference type="SAM" id="MobiDB-lite"/>
    </source>
</evidence>
<keyword evidence="3" id="KW-0472">Membrane</keyword>
<organism evidence="4 5">
    <name type="scientific">Nocardioides perillae</name>
    <dbReference type="NCBI Taxonomy" id="1119534"/>
    <lineage>
        <taxon>Bacteria</taxon>
        <taxon>Bacillati</taxon>
        <taxon>Actinomycetota</taxon>
        <taxon>Actinomycetes</taxon>
        <taxon>Propionibacteriales</taxon>
        <taxon>Nocardioidaceae</taxon>
        <taxon>Nocardioides</taxon>
    </lineage>
</organism>
<keyword evidence="1" id="KW-0175">Coiled coil</keyword>
<protein>
    <submittedName>
        <fullName evidence="4">Chromosome segregation ATPase</fullName>
    </submittedName>
</protein>
<evidence type="ECO:0000313" key="5">
    <source>
        <dbReference type="Proteomes" id="UP000544110"/>
    </source>
</evidence>
<comment type="caution">
    <text evidence="4">The sequence shown here is derived from an EMBL/GenBank/DDBJ whole genome shotgun (WGS) entry which is preliminary data.</text>
</comment>
<reference evidence="4 5" key="1">
    <citation type="submission" date="2020-07" db="EMBL/GenBank/DDBJ databases">
        <title>Sequencing the genomes of 1000 actinobacteria strains.</title>
        <authorList>
            <person name="Klenk H.-P."/>
        </authorList>
    </citation>
    <scope>NUCLEOTIDE SEQUENCE [LARGE SCALE GENOMIC DNA]</scope>
    <source>
        <strain evidence="4 5">DSM 24552</strain>
    </source>
</reference>
<dbReference type="EMBL" id="JACCAC010000001">
    <property type="protein sequence ID" value="NYG53825.1"/>
    <property type="molecule type" value="Genomic_DNA"/>
</dbReference>
<evidence type="ECO:0000313" key="4">
    <source>
        <dbReference type="EMBL" id="NYG53825.1"/>
    </source>
</evidence>
<proteinExistence type="predicted"/>
<dbReference type="AlphaFoldDB" id="A0A7Y9RTR5"/>